<comment type="caution">
    <text evidence="2">The sequence shown here is derived from an EMBL/GenBank/DDBJ whole genome shotgun (WGS) entry which is preliminary data.</text>
</comment>
<dbReference type="PANTHER" id="PTHR32011">
    <property type="entry name" value="OS08G0472400 PROTEIN"/>
    <property type="match status" value="1"/>
</dbReference>
<keyword evidence="3" id="KW-1185">Reference proteome</keyword>
<dbReference type="AlphaFoldDB" id="A0A4S4EQ56"/>
<dbReference type="EMBL" id="SDRB02003007">
    <property type="protein sequence ID" value="THG18512.1"/>
    <property type="molecule type" value="Genomic_DNA"/>
</dbReference>
<evidence type="ECO:0000256" key="1">
    <source>
        <dbReference type="SAM" id="MobiDB-lite"/>
    </source>
</evidence>
<feature type="region of interest" description="Disordered" evidence="1">
    <location>
        <begin position="306"/>
        <end position="337"/>
    </location>
</feature>
<feature type="compositionally biased region" description="Gly residues" evidence="1">
    <location>
        <begin position="136"/>
        <end position="150"/>
    </location>
</feature>
<feature type="region of interest" description="Disordered" evidence="1">
    <location>
        <begin position="130"/>
        <end position="157"/>
    </location>
</feature>
<dbReference type="Proteomes" id="UP000306102">
    <property type="component" value="Unassembled WGS sequence"/>
</dbReference>
<accession>A0A4S4EQ56</accession>
<proteinExistence type="predicted"/>
<reference evidence="2 3" key="1">
    <citation type="journal article" date="2018" name="Proc. Natl. Acad. Sci. U.S.A.">
        <title>Draft genome sequence of Camellia sinensis var. sinensis provides insights into the evolution of the tea genome and tea quality.</title>
        <authorList>
            <person name="Wei C."/>
            <person name="Yang H."/>
            <person name="Wang S."/>
            <person name="Zhao J."/>
            <person name="Liu C."/>
            <person name="Gao L."/>
            <person name="Xia E."/>
            <person name="Lu Y."/>
            <person name="Tai Y."/>
            <person name="She G."/>
            <person name="Sun J."/>
            <person name="Cao H."/>
            <person name="Tong W."/>
            <person name="Gao Q."/>
            <person name="Li Y."/>
            <person name="Deng W."/>
            <person name="Jiang X."/>
            <person name="Wang W."/>
            <person name="Chen Q."/>
            <person name="Zhang S."/>
            <person name="Li H."/>
            <person name="Wu J."/>
            <person name="Wang P."/>
            <person name="Li P."/>
            <person name="Shi C."/>
            <person name="Zheng F."/>
            <person name="Jian J."/>
            <person name="Huang B."/>
            <person name="Shan D."/>
            <person name="Shi M."/>
            <person name="Fang C."/>
            <person name="Yue Y."/>
            <person name="Li F."/>
            <person name="Li D."/>
            <person name="Wei S."/>
            <person name="Han B."/>
            <person name="Jiang C."/>
            <person name="Yin Y."/>
            <person name="Xia T."/>
            <person name="Zhang Z."/>
            <person name="Bennetzen J.L."/>
            <person name="Zhao S."/>
            <person name="Wan X."/>
        </authorList>
    </citation>
    <scope>NUCLEOTIDE SEQUENCE [LARGE SCALE GENOMIC DNA]</scope>
    <source>
        <strain evidence="3">cv. Shuchazao</strain>
        <tissue evidence="2">Leaf</tissue>
    </source>
</reference>
<name>A0A4S4EQ56_CAMSN</name>
<dbReference type="STRING" id="542762.A0A4S4EQ56"/>
<sequence>MMVSFYWGSCQSSGSSTDCMGFLEKTKRCGHLANLLRTRYEFQGTVLKYSQSMPSSTKLREFSTLNIDFSRSHALMAEECLIGGDFLFPSFISRQVRPYHSSLNMAQVYPLETQLPSESSTALKVQEGMRSQNSGFGSGKALGVGQAKGGGRGKRREMKPLGVPIRVAFLELRVCGSNSSKIGFHHRLADFALGLVNYKLAEEKAKELVCSSHNRRILEERTGKGKTAHPTTRSSKGTLITPAVLSAGLLVHPGLSYAEFARAEVEFGFAFPPDLKAVLSAGVEFPGDTPGHINELGMQPGEIKREQNQPPRPTMGENQQHHRVSSVPVPDTNIDDSGMMDNKIIDLNIQTTRNKEWIKLAEEKAKELVCSSHSRRIREEKTGKGKTAHPTTRSSKGTLITPAVLSAGLLVHPGLSYAEFARAEAEFGFAFPPDLKAVLSAGVEFPGDTPGHINELGMQPGEIKREQNQPPRPTMGENQQHHRVSSVPVPDTNIDDSGMMDNKIIDLNIQTTRNKEWMF</sequence>
<protein>
    <submittedName>
        <fullName evidence="2">Uncharacterized protein</fullName>
    </submittedName>
</protein>
<organism evidence="2 3">
    <name type="scientific">Camellia sinensis var. sinensis</name>
    <name type="common">China tea</name>
    <dbReference type="NCBI Taxonomy" id="542762"/>
    <lineage>
        <taxon>Eukaryota</taxon>
        <taxon>Viridiplantae</taxon>
        <taxon>Streptophyta</taxon>
        <taxon>Embryophyta</taxon>
        <taxon>Tracheophyta</taxon>
        <taxon>Spermatophyta</taxon>
        <taxon>Magnoliopsida</taxon>
        <taxon>eudicotyledons</taxon>
        <taxon>Gunneridae</taxon>
        <taxon>Pentapetalae</taxon>
        <taxon>asterids</taxon>
        <taxon>Ericales</taxon>
        <taxon>Theaceae</taxon>
        <taxon>Camellia</taxon>
    </lineage>
</organism>
<dbReference type="PANTHER" id="PTHR32011:SF2">
    <property type="entry name" value="OS08G0472400 PROTEIN"/>
    <property type="match status" value="1"/>
</dbReference>
<feature type="region of interest" description="Disordered" evidence="1">
    <location>
        <begin position="372"/>
        <end position="395"/>
    </location>
</feature>
<evidence type="ECO:0000313" key="3">
    <source>
        <dbReference type="Proteomes" id="UP000306102"/>
    </source>
</evidence>
<gene>
    <name evidence="2" type="ORF">TEA_017458</name>
</gene>
<feature type="region of interest" description="Disordered" evidence="1">
    <location>
        <begin position="463"/>
        <end position="498"/>
    </location>
</feature>
<evidence type="ECO:0000313" key="2">
    <source>
        <dbReference type="EMBL" id="THG18512.1"/>
    </source>
</evidence>